<dbReference type="PANTHER" id="PTHR30093:SF2">
    <property type="entry name" value="TYPE II SECRETION SYSTEM PROTEIN H"/>
    <property type="match status" value="1"/>
</dbReference>
<dbReference type="InterPro" id="IPR045584">
    <property type="entry name" value="Pilin-like"/>
</dbReference>
<evidence type="ECO:0000313" key="4">
    <source>
        <dbReference type="Proteomes" id="UP000214646"/>
    </source>
</evidence>
<protein>
    <recommendedName>
        <fullName evidence="2">DUF1559 domain-containing protein</fullName>
    </recommendedName>
</protein>
<dbReference type="NCBIfam" id="TIGR02532">
    <property type="entry name" value="IV_pilin_GFxxxE"/>
    <property type="match status" value="1"/>
</dbReference>
<keyword evidence="1" id="KW-0472">Membrane</keyword>
<evidence type="ECO:0000259" key="2">
    <source>
        <dbReference type="Pfam" id="PF07596"/>
    </source>
</evidence>
<dbReference type="InterPro" id="IPR012902">
    <property type="entry name" value="N_methyl_site"/>
</dbReference>
<dbReference type="Pfam" id="PF07596">
    <property type="entry name" value="SBP_bac_10"/>
    <property type="match status" value="1"/>
</dbReference>
<dbReference type="AlphaFoldDB" id="A0A225D934"/>
<name>A0A225D934_9BACT</name>
<dbReference type="SUPFAM" id="SSF54523">
    <property type="entry name" value="Pili subunits"/>
    <property type="match status" value="1"/>
</dbReference>
<dbReference type="InterPro" id="IPR011453">
    <property type="entry name" value="DUF1559"/>
</dbReference>
<accession>A0A225D934</accession>
<dbReference type="InterPro" id="IPR027558">
    <property type="entry name" value="Pre_pil_HX9DG_C"/>
</dbReference>
<keyword evidence="4" id="KW-1185">Reference proteome</keyword>
<gene>
    <name evidence="3" type="ORF">FRUB_09890</name>
</gene>
<dbReference type="Pfam" id="PF07963">
    <property type="entry name" value="N_methyl"/>
    <property type="match status" value="1"/>
</dbReference>
<dbReference type="NCBIfam" id="TIGR04294">
    <property type="entry name" value="pre_pil_HX9DG"/>
    <property type="match status" value="1"/>
</dbReference>
<dbReference type="EMBL" id="NIDE01000019">
    <property type="protein sequence ID" value="OWK35048.1"/>
    <property type="molecule type" value="Genomic_DNA"/>
</dbReference>
<keyword evidence="1" id="KW-0812">Transmembrane</keyword>
<organism evidence="3 4">
    <name type="scientific">Fimbriiglobus ruber</name>
    <dbReference type="NCBI Taxonomy" id="1908690"/>
    <lineage>
        <taxon>Bacteria</taxon>
        <taxon>Pseudomonadati</taxon>
        <taxon>Planctomycetota</taxon>
        <taxon>Planctomycetia</taxon>
        <taxon>Gemmatales</taxon>
        <taxon>Gemmataceae</taxon>
        <taxon>Fimbriiglobus</taxon>
    </lineage>
</organism>
<feature type="domain" description="DUF1559" evidence="2">
    <location>
        <begin position="36"/>
        <end position="322"/>
    </location>
</feature>
<evidence type="ECO:0000313" key="3">
    <source>
        <dbReference type="EMBL" id="OWK35048.1"/>
    </source>
</evidence>
<dbReference type="Proteomes" id="UP000214646">
    <property type="component" value="Unassembled WGS sequence"/>
</dbReference>
<dbReference type="PANTHER" id="PTHR30093">
    <property type="entry name" value="GENERAL SECRETION PATHWAY PROTEIN G"/>
    <property type="match status" value="1"/>
</dbReference>
<keyword evidence="1" id="KW-1133">Transmembrane helix</keyword>
<reference evidence="4" key="1">
    <citation type="submission" date="2017-06" db="EMBL/GenBank/DDBJ databases">
        <title>Genome analysis of Fimbriiglobus ruber SP5, the first member of the order Planctomycetales with confirmed chitinolytic capability.</title>
        <authorList>
            <person name="Ravin N.V."/>
            <person name="Rakitin A.L."/>
            <person name="Ivanova A.A."/>
            <person name="Beletsky A.V."/>
            <person name="Kulichevskaya I.S."/>
            <person name="Mardanov A.V."/>
            <person name="Dedysh S.N."/>
        </authorList>
    </citation>
    <scope>NUCLEOTIDE SEQUENCE [LARGE SCALE GENOMIC DNA]</scope>
    <source>
        <strain evidence="4">SP5</strain>
    </source>
</reference>
<dbReference type="Gene3D" id="3.30.700.10">
    <property type="entry name" value="Glycoprotein, Type 4 Pilin"/>
    <property type="match status" value="1"/>
</dbReference>
<sequence length="341" mass="35807">MVLSVRSRARGFTLIELLVVIAIIAILIGLLLPAVQKVREAAARAKCSNNLKQLGLAVHNYENANGSFPPAELFPRLVTAQLILLPYIEQSALQGLALLNPGTNNNLNGDNSANGIACKSQIVPTFQCPSEISTLQQALSTGANSGTSNYFLNGGLQTNASNGTVGGAFSMYLPVPFTAPSSGPVPVIEGWKARIADITDGTSNTAMMSEIKRTASTTTGATNILIVQYVTGTFNIDPTTMPACTGLASGTIFSYLGNEYWRGAVMWTSLYNHTLPPNSAVRGNCVDTTLTNGHVPARSYHTGGVNVVACDGSVRFVSNSVSPATWSEFGTRASGGILGDF</sequence>
<feature type="transmembrane region" description="Helical" evidence="1">
    <location>
        <begin position="12"/>
        <end position="35"/>
    </location>
</feature>
<dbReference type="PROSITE" id="PS00409">
    <property type="entry name" value="PROKAR_NTER_METHYL"/>
    <property type="match status" value="1"/>
</dbReference>
<evidence type="ECO:0000256" key="1">
    <source>
        <dbReference type="SAM" id="Phobius"/>
    </source>
</evidence>
<comment type="caution">
    <text evidence="3">The sequence shown here is derived from an EMBL/GenBank/DDBJ whole genome shotgun (WGS) entry which is preliminary data.</text>
</comment>
<proteinExistence type="predicted"/>